<evidence type="ECO:0000256" key="6">
    <source>
        <dbReference type="ARBA" id="ARBA00022824"/>
    </source>
</evidence>
<comment type="pathway">
    <text evidence="3">Lipid metabolism; sphingolipid metabolism.</text>
</comment>
<keyword evidence="7 16" id="KW-0663">Pyridoxal phosphate</keyword>
<keyword evidence="9" id="KW-1133">Transmembrane helix</keyword>
<dbReference type="PANTHER" id="PTHR42735">
    <property type="match status" value="1"/>
</dbReference>
<dbReference type="PANTHER" id="PTHR42735:SF6">
    <property type="entry name" value="SPHINGOSINE-1-PHOSPHATE LYASE 1"/>
    <property type="match status" value="1"/>
</dbReference>
<evidence type="ECO:0000256" key="16">
    <source>
        <dbReference type="PIRSR" id="PIRSR602129-50"/>
    </source>
</evidence>
<evidence type="ECO:0000313" key="18">
    <source>
        <dbReference type="EMBL" id="GMG41787.1"/>
    </source>
</evidence>
<dbReference type="GO" id="GO:0030149">
    <property type="term" value="P:sphingolipid catabolic process"/>
    <property type="evidence" value="ECO:0007669"/>
    <property type="project" value="TreeGrafter"/>
</dbReference>
<dbReference type="GO" id="GO:0019752">
    <property type="term" value="P:carboxylic acid metabolic process"/>
    <property type="evidence" value="ECO:0007669"/>
    <property type="project" value="InterPro"/>
</dbReference>
<keyword evidence="10" id="KW-0443">Lipid metabolism</keyword>
<evidence type="ECO:0000256" key="15">
    <source>
        <dbReference type="ARBA" id="ARBA00042568"/>
    </source>
</evidence>
<keyword evidence="8" id="KW-0746">Sphingolipid metabolism</keyword>
<dbReference type="Proteomes" id="UP001165063">
    <property type="component" value="Unassembled WGS sequence"/>
</dbReference>
<evidence type="ECO:0000256" key="14">
    <source>
        <dbReference type="ARBA" id="ARBA00038965"/>
    </source>
</evidence>
<dbReference type="FunFam" id="3.40.640.10:FF:000020">
    <property type="entry name" value="sphingosine-1-phosphate lyase 1"/>
    <property type="match status" value="1"/>
</dbReference>
<dbReference type="GO" id="GO:0030170">
    <property type="term" value="F:pyridoxal phosphate binding"/>
    <property type="evidence" value="ECO:0007669"/>
    <property type="project" value="InterPro"/>
</dbReference>
<evidence type="ECO:0000256" key="17">
    <source>
        <dbReference type="RuleBase" id="RU000382"/>
    </source>
</evidence>
<dbReference type="Gene3D" id="6.10.140.2150">
    <property type="match status" value="1"/>
</dbReference>
<dbReference type="Pfam" id="PF00282">
    <property type="entry name" value="Pyridoxal_deC"/>
    <property type="match status" value="1"/>
</dbReference>
<dbReference type="EMBL" id="BSXU01004219">
    <property type="protein sequence ID" value="GMG41787.1"/>
    <property type="molecule type" value="Genomic_DNA"/>
</dbReference>
<dbReference type="EC" id="4.1.2.27" evidence="14"/>
<comment type="caution">
    <text evidence="18">The sequence shown here is derived from an EMBL/GenBank/DDBJ whole genome shotgun (WGS) entry which is preliminary data.</text>
</comment>
<dbReference type="InterPro" id="IPR002129">
    <property type="entry name" value="PyrdxlP-dep_de-COase"/>
</dbReference>
<evidence type="ECO:0000256" key="10">
    <source>
        <dbReference type="ARBA" id="ARBA00023098"/>
    </source>
</evidence>
<evidence type="ECO:0000256" key="4">
    <source>
        <dbReference type="ARBA" id="ARBA00004991"/>
    </source>
</evidence>
<keyword evidence="12 17" id="KW-0456">Lyase</keyword>
<dbReference type="GO" id="GO:0008117">
    <property type="term" value="F:sphinganine-1-phosphate aldolase activity"/>
    <property type="evidence" value="ECO:0007669"/>
    <property type="project" value="UniProtKB-EC"/>
</dbReference>
<keyword evidence="19" id="KW-1185">Reference proteome</keyword>
<gene>
    <name evidence="18" type="ORF">Amon01_000655000</name>
</gene>
<evidence type="ECO:0000313" key="19">
    <source>
        <dbReference type="Proteomes" id="UP001165063"/>
    </source>
</evidence>
<dbReference type="Gene3D" id="3.40.640.10">
    <property type="entry name" value="Type I PLP-dependent aspartate aminotransferase-like (Major domain)"/>
    <property type="match status" value="1"/>
</dbReference>
<dbReference type="InterPro" id="IPR015424">
    <property type="entry name" value="PyrdxlP-dep_Trfase"/>
</dbReference>
<evidence type="ECO:0000256" key="8">
    <source>
        <dbReference type="ARBA" id="ARBA00022919"/>
    </source>
</evidence>
<evidence type="ECO:0000256" key="12">
    <source>
        <dbReference type="ARBA" id="ARBA00023239"/>
    </source>
</evidence>
<dbReference type="OrthoDB" id="10254570at2759"/>
<dbReference type="GO" id="GO:0005789">
    <property type="term" value="C:endoplasmic reticulum membrane"/>
    <property type="evidence" value="ECO:0007669"/>
    <property type="project" value="UniProtKB-SubCell"/>
</dbReference>
<comment type="pathway">
    <text evidence="4">Sphingolipid metabolism.</text>
</comment>
<comment type="cofactor">
    <cofactor evidence="1 16 17">
        <name>pyridoxal 5'-phosphate</name>
        <dbReference type="ChEBI" id="CHEBI:597326"/>
    </cofactor>
</comment>
<keyword evidence="5" id="KW-0812">Transmembrane</keyword>
<dbReference type="AlphaFoldDB" id="A0A9W7DHV1"/>
<feature type="modified residue" description="N6-(pyridoxal phosphate)lysine" evidence="16">
    <location>
        <position position="372"/>
    </location>
</feature>
<dbReference type="InterPro" id="IPR050477">
    <property type="entry name" value="GrpII_AminoAcid_Decarb"/>
</dbReference>
<evidence type="ECO:0000256" key="13">
    <source>
        <dbReference type="ARBA" id="ARBA00038302"/>
    </source>
</evidence>
<dbReference type="InterPro" id="IPR015421">
    <property type="entry name" value="PyrdxlP-dep_Trfase_major"/>
</dbReference>
<dbReference type="SUPFAM" id="SSF53383">
    <property type="entry name" value="PLP-dependent transferases"/>
    <property type="match status" value="1"/>
</dbReference>
<comment type="subcellular location">
    <subcellularLocation>
        <location evidence="2">Endoplasmic reticulum membrane</location>
        <topology evidence="2">Single-pass membrane protein</topology>
    </subcellularLocation>
</comment>
<comment type="similarity">
    <text evidence="13">Belongs to the group II decarboxylase family. Sphingosine-1-phosphate lyase subfamily.</text>
</comment>
<evidence type="ECO:0000256" key="11">
    <source>
        <dbReference type="ARBA" id="ARBA00023136"/>
    </source>
</evidence>
<dbReference type="Gene3D" id="3.90.1150.10">
    <property type="entry name" value="Aspartate Aminotransferase, domain 1"/>
    <property type="match status" value="1"/>
</dbReference>
<evidence type="ECO:0000256" key="7">
    <source>
        <dbReference type="ARBA" id="ARBA00022898"/>
    </source>
</evidence>
<evidence type="ECO:0000256" key="5">
    <source>
        <dbReference type="ARBA" id="ARBA00022692"/>
    </source>
</evidence>
<protein>
    <recommendedName>
        <fullName evidence="14">sphinganine-1-phosphate aldolase</fullName>
        <ecNumber evidence="14">4.1.2.27</ecNumber>
    </recommendedName>
    <alternativeName>
        <fullName evidence="15">Sphingosine-1-phosphate aldolase</fullName>
    </alternativeName>
</protein>
<dbReference type="InterPro" id="IPR015422">
    <property type="entry name" value="PyrdxlP-dep_Trfase_small"/>
</dbReference>
<evidence type="ECO:0000256" key="1">
    <source>
        <dbReference type="ARBA" id="ARBA00001933"/>
    </source>
</evidence>
<proteinExistence type="inferred from homology"/>
<keyword evidence="6" id="KW-0256">Endoplasmic reticulum</keyword>
<organism evidence="18 19">
    <name type="scientific">Ambrosiozyma monospora</name>
    <name type="common">Yeast</name>
    <name type="synonym">Endomycopsis monosporus</name>
    <dbReference type="NCBI Taxonomy" id="43982"/>
    <lineage>
        <taxon>Eukaryota</taxon>
        <taxon>Fungi</taxon>
        <taxon>Dikarya</taxon>
        <taxon>Ascomycota</taxon>
        <taxon>Saccharomycotina</taxon>
        <taxon>Pichiomycetes</taxon>
        <taxon>Pichiales</taxon>
        <taxon>Pichiaceae</taxon>
        <taxon>Ambrosiozyma</taxon>
    </lineage>
</organism>
<evidence type="ECO:0000256" key="3">
    <source>
        <dbReference type="ARBA" id="ARBA00004760"/>
    </source>
</evidence>
<evidence type="ECO:0000256" key="9">
    <source>
        <dbReference type="ARBA" id="ARBA00022989"/>
    </source>
</evidence>
<sequence length="599" mass="66404">MSWCNQDIDALMKSLQDIFSNKTPEEAVQLLAEQLYQHIISKTPIELIKDVLFYSFVFKILTLLFNQLYGYGIIETIKLIYQQTVKYFSKLSMKFIPVVKKSIDKEKIKTRFEMESATMNNDSVIKFDSLPSHGLSAEQVLDNLDSLQQLKHANWEDGRISGAVYHGGKELTHLQTQAFEKFAVANQLHPDAFPGVRQMEAEVVSMVLKIFDAPIESGACGTTTSGGTESLLLACLSAREKGLAEKGITEPEIVAPMTIHAAVFKAAKYFNIKLKLAAVGPDFKVDINQVKRLVTQNTVLIMGSAPNFPHGIVDDIEALSKIAKPRNIPLHVDCCLGSFIIAYYKRAFPDSRPINFDFNVPGVTSISCDTHKYGFTPKGSSVIMYRSPEIRKYQYYVTSTWPGGLYGSPTLAGSRPGVLTVGAWATMTHIGDDGYLKSCQDIVGAAQLLRREIEQNIPELEIIGDPKLSVIAFKSDVLNVHKLSDLLGAKGWHLSTLQRPNAIHLALTRLTVPVIGEFIQILKDTVRELVDLNEDVQSSTAQMYGAASNIALGSFIDDVIGMFIDCMYQVEKTVEKTADGEYVKIEDLKSISGNTKKLQ</sequence>
<keyword evidence="11" id="KW-0472">Membrane</keyword>
<evidence type="ECO:0000256" key="2">
    <source>
        <dbReference type="ARBA" id="ARBA00004389"/>
    </source>
</evidence>
<accession>A0A9W7DHV1</accession>
<reference evidence="18" key="1">
    <citation type="submission" date="2023-04" db="EMBL/GenBank/DDBJ databases">
        <title>Ambrosiozyma monospora NBRC 1965.</title>
        <authorList>
            <person name="Ichikawa N."/>
            <person name="Sato H."/>
            <person name="Tonouchi N."/>
        </authorList>
    </citation>
    <scope>NUCLEOTIDE SEQUENCE</scope>
    <source>
        <strain evidence="18">NBRC 1965</strain>
    </source>
</reference>
<name>A0A9W7DHV1_AMBMO</name>